<evidence type="ECO:0000256" key="1">
    <source>
        <dbReference type="SAM" id="Coils"/>
    </source>
</evidence>
<dbReference type="PANTHER" id="PTHR32114">
    <property type="entry name" value="ABC TRANSPORTER ABCH.3"/>
    <property type="match status" value="1"/>
</dbReference>
<name>A0A5C8EP87_9SPIR</name>
<dbReference type="Proteomes" id="UP000322814">
    <property type="component" value="Unassembled WGS sequence"/>
</dbReference>
<comment type="caution">
    <text evidence="3">The sequence shown here is derived from an EMBL/GenBank/DDBJ whole genome shotgun (WGS) entry which is preliminary data.</text>
</comment>
<feature type="domain" description="Protein CR006 P-loop" evidence="2">
    <location>
        <begin position="27"/>
        <end position="646"/>
    </location>
</feature>
<reference evidence="3 4" key="1">
    <citation type="journal article" date="1992" name="Lakartidningen">
        <title>[Penicillin V and not amoxicillin is the first choice preparation in acute otitis].</title>
        <authorList>
            <person name="Kamme C."/>
            <person name="Lundgren K."/>
            <person name="Prellner K."/>
        </authorList>
    </citation>
    <scope>NUCLEOTIDE SEQUENCE [LARGE SCALE GENOMIC DNA]</scope>
    <source>
        <strain evidence="3 4">PC4580III</strain>
    </source>
</reference>
<gene>
    <name evidence="3" type="ORF">EPJ78_00775</name>
</gene>
<dbReference type="InterPro" id="IPR026866">
    <property type="entry name" value="CR006_AAA"/>
</dbReference>
<evidence type="ECO:0000313" key="3">
    <source>
        <dbReference type="EMBL" id="TXJ39208.1"/>
    </source>
</evidence>
<dbReference type="SUPFAM" id="SSF52540">
    <property type="entry name" value="P-loop containing nucleoside triphosphate hydrolases"/>
    <property type="match status" value="1"/>
</dbReference>
<dbReference type="PANTHER" id="PTHR32114:SF2">
    <property type="entry name" value="ABC TRANSPORTER ABCH.3"/>
    <property type="match status" value="1"/>
</dbReference>
<dbReference type="EMBL" id="SAYB01000002">
    <property type="protein sequence ID" value="TXJ39208.1"/>
    <property type="molecule type" value="Genomic_DNA"/>
</dbReference>
<dbReference type="Gene3D" id="3.40.50.300">
    <property type="entry name" value="P-loop containing nucleotide triphosphate hydrolases"/>
    <property type="match status" value="1"/>
</dbReference>
<sequence length="758" mass="89050">MSKFPIRISTKKLQIQEVDMSTPRVKNGEKSNFILIYGKNGIGKTTLSECLRIPDTNKNKYDIKQINLNEWENLNFCVYNKHFVNENIFSYDTVKPITGLFNIIIGNKLINQFNELNKTIEEVKEYKELVTVSNANIKTKEAELNGKMETLIKNIGENYKNKIDLNDDDIIKRINELNEKIPKSLSEEDYQRLDTYIEDIDNIVDIDKIIYAINYQFNILNPEEEKSIFNFVEFIETGKEWYKIGLKAIEHTNNICPFCKQELSKVSINLINNYKKYIFDNSQKELEKIISDNINMIDKIMDLIKRNNDISNNKKMNNNFTIDANIEKELKLKIDILKNNLKNKLNTLEFKPDIDIENFKKAILNYSQYIKQKNKDINSYNSDIYYKMNERGLALKNEENINKEIGYYQYLKNNRDDVNNLLKEIKELEDLISKSKEEYEKSQNYYENITNEMKKLSADYEKSSKEEINKYSDKINDILKKFDTGFKIETNLNINTKRNNIDSIGDINTQYKIKRLNNEDVNGKLLNYSLSESEKNILGISFFLSQLPENSKENSIVIFDDPMSSFDISRSSEIAKYITNNMQGFKYIIVLTHNIEFASKLYYRTSGKIFCLELYEDNARVKLKNSDEFIGIDKLIETFFYLLRAKEREDYFSMKNCERAILDIILSNACLCHIDNSKELKEHYLLISTGKTLEKGGKFSFFRDLKNKGILTELVDLYDDLSIELHPSNSDYVLRDSNEELPRIVNNGFETIRKYFIS</sequence>
<dbReference type="RefSeq" id="WP_147770168.1">
    <property type="nucleotide sequence ID" value="NZ_SAYB01000002.1"/>
</dbReference>
<keyword evidence="1" id="KW-0175">Coiled coil</keyword>
<dbReference type="InterPro" id="IPR027417">
    <property type="entry name" value="P-loop_NTPase"/>
</dbReference>
<dbReference type="Pfam" id="PF13166">
    <property type="entry name" value="AAA_13"/>
    <property type="match status" value="1"/>
</dbReference>
<proteinExistence type="predicted"/>
<accession>A0A5C8EP87</accession>
<feature type="coiled-coil region" evidence="1">
    <location>
        <begin position="408"/>
        <end position="466"/>
    </location>
</feature>
<protein>
    <recommendedName>
        <fullName evidence="2">Protein CR006 P-loop domain-containing protein</fullName>
    </recommendedName>
</protein>
<organism evidence="3 4">
    <name type="scientific">Brachyspira aalborgi</name>
    <dbReference type="NCBI Taxonomy" id="29522"/>
    <lineage>
        <taxon>Bacteria</taxon>
        <taxon>Pseudomonadati</taxon>
        <taxon>Spirochaetota</taxon>
        <taxon>Spirochaetia</taxon>
        <taxon>Brachyspirales</taxon>
        <taxon>Brachyspiraceae</taxon>
        <taxon>Brachyspira</taxon>
    </lineage>
</organism>
<dbReference type="AlphaFoldDB" id="A0A5C8EP87"/>
<evidence type="ECO:0000259" key="2">
    <source>
        <dbReference type="Pfam" id="PF13166"/>
    </source>
</evidence>
<evidence type="ECO:0000313" key="4">
    <source>
        <dbReference type="Proteomes" id="UP000322814"/>
    </source>
</evidence>